<dbReference type="Gramene" id="OB03G19860.1">
    <property type="protein sequence ID" value="OB03G19860.1"/>
    <property type="gene ID" value="OB03G19860"/>
</dbReference>
<dbReference type="eggNOG" id="KOG2659">
    <property type="taxonomic scope" value="Eukaryota"/>
</dbReference>
<evidence type="ECO:0000256" key="2">
    <source>
        <dbReference type="ARBA" id="ARBA00022737"/>
    </source>
</evidence>
<feature type="repeat" description="PPR" evidence="4">
    <location>
        <begin position="486"/>
        <end position="520"/>
    </location>
</feature>
<dbReference type="Pfam" id="PF01535">
    <property type="entry name" value="PPR"/>
    <property type="match status" value="4"/>
</dbReference>
<dbReference type="PANTHER" id="PTHR47926:SF414">
    <property type="entry name" value="PENTATRICOPEPTIDE REPEAT-CONTAINING PROTEIN DOT4, CHLOROPLASTIC-LIKE"/>
    <property type="match status" value="1"/>
</dbReference>
<dbReference type="Pfam" id="PF14432">
    <property type="entry name" value="DYW_deaminase"/>
    <property type="match status" value="1"/>
</dbReference>
<proteinExistence type="inferred from homology"/>
<feature type="repeat" description="PPR" evidence="4">
    <location>
        <begin position="353"/>
        <end position="387"/>
    </location>
</feature>
<name>J3LLR0_ORYBR</name>
<dbReference type="InterPro" id="IPR046960">
    <property type="entry name" value="PPR_At4g14850-like_plant"/>
</dbReference>
<dbReference type="InterPro" id="IPR011990">
    <property type="entry name" value="TPR-like_helical_dom_sf"/>
</dbReference>
<evidence type="ECO:0000259" key="5">
    <source>
        <dbReference type="PROSITE" id="PS50897"/>
    </source>
</evidence>
<dbReference type="FunFam" id="1.25.40.10:FF:002148">
    <property type="entry name" value="Pentatricopeptide repeat-containing protein At2g29760, chloroplastic"/>
    <property type="match status" value="1"/>
</dbReference>
<dbReference type="Pfam" id="PF08513">
    <property type="entry name" value="LisH"/>
    <property type="match status" value="1"/>
</dbReference>
<dbReference type="Pfam" id="PF10607">
    <property type="entry name" value="CTLH"/>
    <property type="match status" value="1"/>
</dbReference>
<feature type="repeat" description="PPR" evidence="4">
    <location>
        <begin position="623"/>
        <end position="657"/>
    </location>
</feature>
<organism evidence="6">
    <name type="scientific">Oryza brachyantha</name>
    <name type="common">malo sina</name>
    <dbReference type="NCBI Taxonomy" id="4533"/>
    <lineage>
        <taxon>Eukaryota</taxon>
        <taxon>Viridiplantae</taxon>
        <taxon>Streptophyta</taxon>
        <taxon>Embryophyta</taxon>
        <taxon>Tracheophyta</taxon>
        <taxon>Spermatophyta</taxon>
        <taxon>Magnoliopsida</taxon>
        <taxon>Liliopsida</taxon>
        <taxon>Poales</taxon>
        <taxon>Poaceae</taxon>
        <taxon>BOP clade</taxon>
        <taxon>Oryzoideae</taxon>
        <taxon>Oryzeae</taxon>
        <taxon>Oryzinae</taxon>
        <taxon>Oryza</taxon>
    </lineage>
</organism>
<dbReference type="InterPro" id="IPR046848">
    <property type="entry name" value="E_motif"/>
</dbReference>
<dbReference type="PROSITE" id="PS51375">
    <property type="entry name" value="PPR"/>
    <property type="match status" value="4"/>
</dbReference>
<evidence type="ECO:0000256" key="1">
    <source>
        <dbReference type="ARBA" id="ARBA00006643"/>
    </source>
</evidence>
<keyword evidence="7" id="KW-1185">Reference proteome</keyword>
<keyword evidence="2" id="KW-0677">Repeat</keyword>
<dbReference type="SMART" id="SM00757">
    <property type="entry name" value="CRA"/>
    <property type="match status" value="1"/>
</dbReference>
<dbReference type="InterPro" id="IPR032867">
    <property type="entry name" value="DYW_dom"/>
</dbReference>
<dbReference type="SUPFAM" id="SSF48452">
    <property type="entry name" value="TPR-like"/>
    <property type="match status" value="1"/>
</dbReference>
<dbReference type="InterPro" id="IPR024964">
    <property type="entry name" value="CTLH/CRA"/>
</dbReference>
<evidence type="ECO:0000313" key="6">
    <source>
        <dbReference type="EnsemblPlants" id="OB03G19860.1"/>
    </source>
</evidence>
<dbReference type="SMART" id="SM00667">
    <property type="entry name" value="LisH"/>
    <property type="match status" value="1"/>
</dbReference>
<reference evidence="6" key="2">
    <citation type="submission" date="2013-04" db="UniProtKB">
        <authorList>
            <consortium name="EnsemblPlants"/>
        </authorList>
    </citation>
    <scope>IDENTIFICATION</scope>
</reference>
<dbReference type="PANTHER" id="PTHR47926">
    <property type="entry name" value="PENTATRICOPEPTIDE REPEAT-CONTAINING PROTEIN"/>
    <property type="match status" value="1"/>
</dbReference>
<dbReference type="Pfam" id="PF20431">
    <property type="entry name" value="E_motif"/>
    <property type="match status" value="1"/>
</dbReference>
<comment type="similarity">
    <text evidence="1">Belongs to the PPR family. PCMP-H subfamily.</text>
</comment>
<dbReference type="Pfam" id="PF13041">
    <property type="entry name" value="PPR_2"/>
    <property type="match status" value="1"/>
</dbReference>
<evidence type="ECO:0000256" key="3">
    <source>
        <dbReference type="ARBA" id="ARBA00022946"/>
    </source>
</evidence>
<feature type="domain" description="CTLH" evidence="5">
    <location>
        <begin position="80"/>
        <end position="137"/>
    </location>
</feature>
<feature type="repeat" description="PPR" evidence="4">
    <location>
        <begin position="278"/>
        <end position="308"/>
    </location>
</feature>
<dbReference type="NCBIfam" id="TIGR00756">
    <property type="entry name" value="PPR"/>
    <property type="match status" value="4"/>
</dbReference>
<dbReference type="InterPro" id="IPR046849">
    <property type="entry name" value="E2_motif"/>
</dbReference>
<dbReference type="PROSITE" id="PS50896">
    <property type="entry name" value="LISH"/>
    <property type="match status" value="1"/>
</dbReference>
<dbReference type="Pfam" id="PF20430">
    <property type="entry name" value="Eplus_motif"/>
    <property type="match status" value="1"/>
</dbReference>
<dbReference type="SMART" id="SM00668">
    <property type="entry name" value="CTLH"/>
    <property type="match status" value="1"/>
</dbReference>
<accession>J3LLR0</accession>
<dbReference type="InterPro" id="IPR006594">
    <property type="entry name" value="LisH"/>
</dbReference>
<dbReference type="OMA" id="RMQEEPG"/>
<dbReference type="InterPro" id="IPR002885">
    <property type="entry name" value="PPR_rpt"/>
</dbReference>
<dbReference type="FunFam" id="1.25.40.10:FF:000664">
    <property type="entry name" value="Pentatricopeptide repeat-containing protein"/>
    <property type="match status" value="1"/>
</dbReference>
<evidence type="ECO:0000256" key="4">
    <source>
        <dbReference type="PROSITE-ProRule" id="PRU00708"/>
    </source>
</evidence>
<protein>
    <recommendedName>
        <fullName evidence="5">CTLH domain-containing protein</fullName>
    </recommendedName>
</protein>
<reference evidence="6" key="1">
    <citation type="journal article" date="2013" name="Nat. Commun.">
        <title>Whole-genome sequencing of Oryza brachyantha reveals mechanisms underlying Oryza genome evolution.</title>
        <authorList>
            <person name="Chen J."/>
            <person name="Huang Q."/>
            <person name="Gao D."/>
            <person name="Wang J."/>
            <person name="Lang Y."/>
            <person name="Liu T."/>
            <person name="Li B."/>
            <person name="Bai Z."/>
            <person name="Luis Goicoechea J."/>
            <person name="Liang C."/>
            <person name="Chen C."/>
            <person name="Zhang W."/>
            <person name="Sun S."/>
            <person name="Liao Y."/>
            <person name="Zhang X."/>
            <person name="Yang L."/>
            <person name="Song C."/>
            <person name="Wang M."/>
            <person name="Shi J."/>
            <person name="Liu G."/>
            <person name="Liu J."/>
            <person name="Zhou H."/>
            <person name="Zhou W."/>
            <person name="Yu Q."/>
            <person name="An N."/>
            <person name="Chen Y."/>
            <person name="Cai Q."/>
            <person name="Wang B."/>
            <person name="Liu B."/>
            <person name="Min J."/>
            <person name="Huang Y."/>
            <person name="Wu H."/>
            <person name="Li Z."/>
            <person name="Zhang Y."/>
            <person name="Yin Y."/>
            <person name="Song W."/>
            <person name="Jiang J."/>
            <person name="Jackson S.A."/>
            <person name="Wing R.A."/>
            <person name="Wang J."/>
            <person name="Chen M."/>
        </authorList>
    </citation>
    <scope>NUCLEOTIDE SEQUENCE [LARGE SCALE GENOMIC DNA]</scope>
    <source>
        <strain evidence="6">cv. IRGC 101232</strain>
    </source>
</reference>
<dbReference type="HOGENOM" id="CLU_002706_37_8_1"/>
<dbReference type="PROSITE" id="PS50897">
    <property type="entry name" value="CTLH"/>
    <property type="match status" value="1"/>
</dbReference>
<dbReference type="GO" id="GO:0003723">
    <property type="term" value="F:RNA binding"/>
    <property type="evidence" value="ECO:0007669"/>
    <property type="project" value="InterPro"/>
</dbReference>
<dbReference type="Gene3D" id="1.25.40.10">
    <property type="entry name" value="Tetratricopeptide repeat domain"/>
    <property type="match status" value="4"/>
</dbReference>
<dbReference type="InterPro" id="IPR006595">
    <property type="entry name" value="CTLH_C"/>
</dbReference>
<dbReference type="GO" id="GO:0008270">
    <property type="term" value="F:zinc ion binding"/>
    <property type="evidence" value="ECO:0007669"/>
    <property type="project" value="InterPro"/>
</dbReference>
<sequence length="793" mass="89099">MFLSRIVLRDLDSIDSPASMASSKKLVTRDEWERKLRDVKIRKEDMNRLVMNFLVTEGFVDAADKFRIESGTQPDIDLATITDRMEVKRAVQSGNVQEAIEKINDLNPTILDTNPQLYFHLQQQKLIELIRAGKINEALEFAQEELAPRGEENQAFLEEIEKTVALLVFEDIKNCPYGELLDVSQRLKTASEVNAAILTSQSHEKGCRVQLTSCSTDVRIAYKYERSNRFNRTTVFPSSWNLGAPDLCAYNTLISALSRFPRHLPSARALFDRMPQRDHFSWSALVSAYARHGQPGAALALYRRMYEEPGNAVADNEFTASSALAAATAARCARAGRELHCHVVRRGIDAGGDAVLWSALADMYAKCGRVDDARRVFDRMPVRDAVSWTAMVERYFDGGRGGEGFRLFLHMLRAGGVRPNEFTYAGVLRACAEFAVESFGRQVHGRMAKSGYGDSCFAESALVRMYSKCGDMGNAVRVFEATAKPDLVSWTAVISGYAQNGQPEEALRYFDMFLRSGIRPDHVTFVGVLSACAHAGLVDKGLEIFHSIKEQYGIENTADHYACVIDLLSRSGQFERAEEMISKMAVKPNKFLWASLLGGCRIHRNVRLARRAAEVLFEIEPENPATYVTLANIYASVGLFDEVEDVRRIMESKGVTKMPASSWIEVGRRVHVFLVGDKSHPQADEIYALLKKLSVKMREEGYVADTEFVLHDVEDEQKEQDIGYHSERLAVAFGIIATPEGAPIKVFKNLRICGDCHTAIKLISQMVQREIIVRDSNRFHHFKKGSCSCRDYW</sequence>
<dbReference type="Proteomes" id="UP000006038">
    <property type="component" value="Chromosome 3"/>
</dbReference>
<dbReference type="InterPro" id="IPR013144">
    <property type="entry name" value="CRA_dom"/>
</dbReference>
<dbReference type="EnsemblPlants" id="OB03G19860.1">
    <property type="protein sequence ID" value="OB03G19860.1"/>
    <property type="gene ID" value="OB03G19860"/>
</dbReference>
<keyword evidence="3" id="KW-0809">Transit peptide</keyword>
<dbReference type="AlphaFoldDB" id="J3LLR0"/>
<dbReference type="GO" id="GO:0009451">
    <property type="term" value="P:RNA modification"/>
    <property type="evidence" value="ECO:0007669"/>
    <property type="project" value="InterPro"/>
</dbReference>
<evidence type="ECO:0000313" key="7">
    <source>
        <dbReference type="Proteomes" id="UP000006038"/>
    </source>
</evidence>
<dbReference type="eggNOG" id="KOG4197">
    <property type="taxonomic scope" value="Eukaryota"/>
</dbReference>